<keyword evidence="7 9" id="KW-0472">Membrane</keyword>
<dbReference type="Proteomes" id="UP001153069">
    <property type="component" value="Unassembled WGS sequence"/>
</dbReference>
<keyword evidence="11" id="KW-1185">Reference proteome</keyword>
<dbReference type="EMBL" id="CAICTM010000418">
    <property type="protein sequence ID" value="CAB9510083.1"/>
    <property type="molecule type" value="Genomic_DNA"/>
</dbReference>
<comment type="caution">
    <text evidence="10">The sequence shown here is derived from an EMBL/GenBank/DDBJ whole genome shotgun (WGS) entry which is preliminary data.</text>
</comment>
<reference evidence="10" key="1">
    <citation type="submission" date="2020-06" db="EMBL/GenBank/DDBJ databases">
        <authorList>
            <consortium name="Plant Systems Biology data submission"/>
        </authorList>
    </citation>
    <scope>NUCLEOTIDE SEQUENCE</scope>
    <source>
        <strain evidence="10">D6</strain>
    </source>
</reference>
<sequence length="579" mass="65205">MTEQQPLLSPLPLPVPVVSQQPVDEEATSTHTNGPTIISSSRRVRFEPAFSSEQQQQQHTNNNNQRKSLLLFPVDLTKSSDAFRFGVRVAILVGFSSLFATNSIPILGQEGIHIEWPQGMWVTVSSLMVCWFPKLDAASVVQKSLQRLGGTLLGGFLALICGIMSRWILPKYVYRRAIFLHLSYALICFGVTYLSMRIRLDRTSSIMNKYNYGTVLCLLTFTITLFPFLKQEDPWKKAVWRIINVAMGVFIAAVGSMLILPRSTTDMLLQRIQKQCQLAGESSEAVLHAAADVLCKESIADVPKTELTTTTPVVVSRMDSQASEQSTESWLGIHMWDSIRVSVLRTSFSRVHRDILLHDPTTTTLDVVLEKYESAIQDWKDTKSLFSLFWFDPFHYLVPMSPQFHEGCATILSRALRVQTTVVLLDGIVRNDPQHLSCLDTDLHALLTEMGTLLRKMLVVPRQQHATRDSPSTMTMSTSGILHSNNNDMMSGSDDNASIMTTTSTANDFFKEKLLDRLGSFRHSVNQMATKMQGESKTKPGSRHYALMFLQLVEHLTHRSISLYESWVVMEELLDNQTP</sequence>
<keyword evidence="5 9" id="KW-1133">Transmembrane helix</keyword>
<evidence type="ECO:0000256" key="7">
    <source>
        <dbReference type="ARBA" id="ARBA00023136"/>
    </source>
</evidence>
<feature type="transmembrane region" description="Helical" evidence="9">
    <location>
        <begin position="85"/>
        <end position="107"/>
    </location>
</feature>
<comment type="similarity">
    <text evidence="2">Belongs to the aromatic acid exporter (TC 2.A.85) family.</text>
</comment>
<feature type="transmembrane region" description="Helical" evidence="9">
    <location>
        <begin position="181"/>
        <end position="198"/>
    </location>
</feature>
<evidence type="ECO:0000256" key="2">
    <source>
        <dbReference type="ARBA" id="ARBA00007079"/>
    </source>
</evidence>
<organism evidence="10 11">
    <name type="scientific">Seminavis robusta</name>
    <dbReference type="NCBI Taxonomy" id="568900"/>
    <lineage>
        <taxon>Eukaryota</taxon>
        <taxon>Sar</taxon>
        <taxon>Stramenopiles</taxon>
        <taxon>Ochrophyta</taxon>
        <taxon>Bacillariophyta</taxon>
        <taxon>Bacillariophyceae</taxon>
        <taxon>Bacillariophycidae</taxon>
        <taxon>Naviculales</taxon>
        <taxon>Naviculaceae</taxon>
        <taxon>Seminavis</taxon>
    </lineage>
</organism>
<dbReference type="Pfam" id="PF11744">
    <property type="entry name" value="ALMT"/>
    <property type="match status" value="1"/>
</dbReference>
<feature type="transmembrane region" description="Helical" evidence="9">
    <location>
        <begin position="210"/>
        <end position="229"/>
    </location>
</feature>
<protein>
    <submittedName>
        <fullName evidence="10">Uncharacterized protein</fullName>
    </submittedName>
</protein>
<proteinExistence type="inferred from homology"/>
<dbReference type="GO" id="GO:0016020">
    <property type="term" value="C:membrane"/>
    <property type="evidence" value="ECO:0007669"/>
    <property type="project" value="UniProtKB-SubCell"/>
</dbReference>
<feature type="transmembrane region" description="Helical" evidence="9">
    <location>
        <begin position="148"/>
        <end position="169"/>
    </location>
</feature>
<evidence type="ECO:0000256" key="9">
    <source>
        <dbReference type="SAM" id="Phobius"/>
    </source>
</evidence>
<keyword evidence="4 9" id="KW-0812">Transmembrane</keyword>
<comment type="subcellular location">
    <subcellularLocation>
        <location evidence="1">Membrane</location>
        <topology evidence="1">Multi-pass membrane protein</topology>
    </subcellularLocation>
</comment>
<dbReference type="AlphaFoldDB" id="A0A9N8HCN3"/>
<feature type="transmembrane region" description="Helical" evidence="9">
    <location>
        <begin position="241"/>
        <end position="261"/>
    </location>
</feature>
<dbReference type="GO" id="GO:0015743">
    <property type="term" value="P:malate transport"/>
    <property type="evidence" value="ECO:0007669"/>
    <property type="project" value="InterPro"/>
</dbReference>
<evidence type="ECO:0000256" key="8">
    <source>
        <dbReference type="ARBA" id="ARBA00023303"/>
    </source>
</evidence>
<dbReference type="GO" id="GO:0034220">
    <property type="term" value="P:monoatomic ion transmembrane transport"/>
    <property type="evidence" value="ECO:0007669"/>
    <property type="project" value="UniProtKB-KW"/>
</dbReference>
<name>A0A9N8HCN3_9STRA</name>
<keyword evidence="3" id="KW-0813">Transport</keyword>
<evidence type="ECO:0000256" key="3">
    <source>
        <dbReference type="ARBA" id="ARBA00022448"/>
    </source>
</evidence>
<keyword evidence="8" id="KW-0407">Ion channel</keyword>
<gene>
    <name evidence="10" type="ORF">SEMRO_419_G139120.1</name>
</gene>
<dbReference type="OrthoDB" id="50252at2759"/>
<evidence type="ECO:0000256" key="1">
    <source>
        <dbReference type="ARBA" id="ARBA00004141"/>
    </source>
</evidence>
<evidence type="ECO:0000256" key="6">
    <source>
        <dbReference type="ARBA" id="ARBA00023065"/>
    </source>
</evidence>
<dbReference type="PANTHER" id="PTHR31086">
    <property type="entry name" value="ALUMINUM-ACTIVATED MALATE TRANSPORTER 10"/>
    <property type="match status" value="1"/>
</dbReference>
<dbReference type="InterPro" id="IPR020966">
    <property type="entry name" value="ALMT"/>
</dbReference>
<evidence type="ECO:0000256" key="4">
    <source>
        <dbReference type="ARBA" id="ARBA00022692"/>
    </source>
</evidence>
<evidence type="ECO:0000313" key="11">
    <source>
        <dbReference type="Proteomes" id="UP001153069"/>
    </source>
</evidence>
<evidence type="ECO:0000313" key="10">
    <source>
        <dbReference type="EMBL" id="CAB9510083.1"/>
    </source>
</evidence>
<keyword evidence="6" id="KW-0406">Ion transport</keyword>
<accession>A0A9N8HCN3</accession>
<evidence type="ECO:0000256" key="5">
    <source>
        <dbReference type="ARBA" id="ARBA00022989"/>
    </source>
</evidence>